<evidence type="ECO:0000313" key="5">
    <source>
        <dbReference type="Proteomes" id="UP000189970"/>
    </source>
</evidence>
<reference evidence="4 5" key="1">
    <citation type="submission" date="2017-02" db="EMBL/GenBank/DDBJ databases">
        <title>Vagococcus cremeus sp. nov., isolated from the small intestine of a marten, Martes flavigula.</title>
        <authorList>
            <person name="Tak E.J."/>
            <person name="Bae J.-W."/>
        </authorList>
    </citation>
    <scope>NUCLEOTIDE SEQUENCE [LARGE SCALE GENOMIC DNA]</scope>
    <source>
        <strain evidence="4 5">D7T301</strain>
    </source>
</reference>
<dbReference type="PANTHER" id="PTHR35527:SF2">
    <property type="entry name" value="HYDROLASE"/>
    <property type="match status" value="1"/>
</dbReference>
<proteinExistence type="inferred from homology"/>
<dbReference type="InterPro" id="IPR052193">
    <property type="entry name" value="Peptidase_C59"/>
</dbReference>
<dbReference type="GO" id="GO:0016787">
    <property type="term" value="F:hydrolase activity"/>
    <property type="evidence" value="ECO:0007669"/>
    <property type="project" value="UniProtKB-KW"/>
</dbReference>
<comment type="similarity">
    <text evidence="1">Belongs to the peptidase C59 family.</text>
</comment>
<dbReference type="AlphaFoldDB" id="A0A1V4DH08"/>
<dbReference type="Proteomes" id="UP000189970">
    <property type="component" value="Unassembled WGS sequence"/>
</dbReference>
<dbReference type="PANTHER" id="PTHR35527">
    <property type="entry name" value="CHOLOYLGLYCINE HYDROLASE"/>
    <property type="match status" value="1"/>
</dbReference>
<keyword evidence="5" id="KW-1185">Reference proteome</keyword>
<dbReference type="Gene3D" id="3.60.60.10">
    <property type="entry name" value="Penicillin V Acylase, Chain A"/>
    <property type="match status" value="1"/>
</dbReference>
<dbReference type="InterPro" id="IPR029132">
    <property type="entry name" value="CBAH/NAAA_C"/>
</dbReference>
<dbReference type="RefSeq" id="WP_079346613.1">
    <property type="nucleotide sequence ID" value="NZ_MVAB01000001.1"/>
</dbReference>
<gene>
    <name evidence="4" type="ORF">BW731_06285</name>
</gene>
<evidence type="ECO:0000256" key="2">
    <source>
        <dbReference type="ARBA" id="ARBA00022801"/>
    </source>
</evidence>
<organism evidence="4 5">
    <name type="scientific">Vagococcus martis</name>
    <dbReference type="NCBI Taxonomy" id="1768210"/>
    <lineage>
        <taxon>Bacteria</taxon>
        <taxon>Bacillati</taxon>
        <taxon>Bacillota</taxon>
        <taxon>Bacilli</taxon>
        <taxon>Lactobacillales</taxon>
        <taxon>Enterococcaceae</taxon>
        <taxon>Vagococcus</taxon>
    </lineage>
</organism>
<dbReference type="EMBL" id="MVAB01000001">
    <property type="protein sequence ID" value="OPF87814.1"/>
    <property type="molecule type" value="Genomic_DNA"/>
</dbReference>
<evidence type="ECO:0000256" key="1">
    <source>
        <dbReference type="ARBA" id="ARBA00006625"/>
    </source>
</evidence>
<dbReference type="InterPro" id="IPR029055">
    <property type="entry name" value="Ntn_hydrolases_N"/>
</dbReference>
<dbReference type="SUPFAM" id="SSF56235">
    <property type="entry name" value="N-terminal nucleophile aminohydrolases (Ntn hydrolases)"/>
    <property type="match status" value="1"/>
</dbReference>
<dbReference type="Pfam" id="PF02275">
    <property type="entry name" value="CBAH"/>
    <property type="match status" value="1"/>
</dbReference>
<comment type="caution">
    <text evidence="4">The sequence shown here is derived from an EMBL/GenBank/DDBJ whole genome shotgun (WGS) entry which is preliminary data.</text>
</comment>
<name>A0A1V4DH08_9ENTE</name>
<evidence type="ECO:0000313" key="4">
    <source>
        <dbReference type="EMBL" id="OPF87814.1"/>
    </source>
</evidence>
<feature type="domain" description="Choloylglycine hydrolase/NAAA C-terminal" evidence="3">
    <location>
        <begin position="2"/>
        <end position="321"/>
    </location>
</feature>
<evidence type="ECO:0000259" key="3">
    <source>
        <dbReference type="Pfam" id="PF02275"/>
    </source>
</evidence>
<protein>
    <submittedName>
        <fullName evidence="4">Peptidase C59</fullName>
    </submittedName>
</protein>
<sequence length="340" mass="38628">MCTNITLTAKNGDIFFGRTMDLDISMFGEDPGLDLDITLATVPKHINIASQVSPWTSKYTVLGVMTKYTTVMYDGMNEHGLVGDMQVLVEATTKNTQDIIDDGKQPLLTEEFVLYILSNFKTVAEIKEHYKEFVLADEPFVYKGQNLHFPLHYTFVDTTGEGIVLEPVLDGGFKLYDYVDVMTNSPEYNYHTTNIRHYINLSDIDHPTHRVMKNKVDVEPIEHGTGYGLFGLPGDYTSPSRFIRSFYLKNMLDDFDTNKGINRLYSVFRPIIVPRGLEHKKAEMSITDYTRYWSGYDVTKQIAYTQTGEGLAITAKELDTSLTDITYHAIHLDNNVVFAS</sequence>
<keyword evidence="2" id="KW-0378">Hydrolase</keyword>
<accession>A0A1V4DH08</accession>